<evidence type="ECO:0000313" key="2">
    <source>
        <dbReference type="EMBL" id="MTH69311.1"/>
    </source>
</evidence>
<accession>A0A6I3M8K8</accession>
<reference evidence="2 3" key="1">
    <citation type="submission" date="2019-11" db="EMBL/GenBank/DDBJ databases">
        <title>Agromyces kandeliae sp. nov., isolated from mangrove soil.</title>
        <authorList>
            <person name="Wang R."/>
        </authorList>
    </citation>
    <scope>NUCLEOTIDE SEQUENCE [LARGE SCALE GENOMIC DNA]</scope>
    <source>
        <strain evidence="2 3">JCM 11433</strain>
    </source>
</reference>
<dbReference type="InterPro" id="IPR037401">
    <property type="entry name" value="SnoaL-like"/>
</dbReference>
<sequence>MMSDTAVDEVEAVLREWAEAYRARDMGALLRNAIGDDVQLVGTGADEVRFGLDEYRAQATRDFSQADDAEFRLSNLRVTAIGGAAFAYCDVTASGSAGGQPFEMSGLRMTVGLVRTDDGWRFVQTHLSAPDRAQAEGRSFED</sequence>
<dbReference type="Pfam" id="PF13474">
    <property type="entry name" value="SnoaL_3"/>
    <property type="match status" value="1"/>
</dbReference>
<evidence type="ECO:0000313" key="3">
    <source>
        <dbReference type="Proteomes" id="UP000433071"/>
    </source>
</evidence>
<dbReference type="SUPFAM" id="SSF54427">
    <property type="entry name" value="NTF2-like"/>
    <property type="match status" value="1"/>
</dbReference>
<feature type="domain" description="SnoaL-like" evidence="1">
    <location>
        <begin position="10"/>
        <end position="131"/>
    </location>
</feature>
<dbReference type="InterPro" id="IPR032710">
    <property type="entry name" value="NTF2-like_dom_sf"/>
</dbReference>
<dbReference type="EMBL" id="WMLB01000026">
    <property type="protein sequence ID" value="MTH69311.1"/>
    <property type="molecule type" value="Genomic_DNA"/>
</dbReference>
<dbReference type="Gene3D" id="3.10.450.50">
    <property type="match status" value="1"/>
</dbReference>
<dbReference type="AlphaFoldDB" id="A0A6I3M8K8"/>
<dbReference type="Proteomes" id="UP000433071">
    <property type="component" value="Unassembled WGS sequence"/>
</dbReference>
<comment type="caution">
    <text evidence="2">The sequence shown here is derived from an EMBL/GenBank/DDBJ whole genome shotgun (WGS) entry which is preliminary data.</text>
</comment>
<evidence type="ECO:0000259" key="1">
    <source>
        <dbReference type="Pfam" id="PF13474"/>
    </source>
</evidence>
<dbReference type="OrthoDB" id="9812295at2"/>
<protein>
    <submittedName>
        <fullName evidence="2">DUF3225 domain-containing protein</fullName>
    </submittedName>
</protein>
<proteinExistence type="predicted"/>
<keyword evidence="3" id="KW-1185">Reference proteome</keyword>
<name>A0A6I3M8K8_9MICO</name>
<gene>
    <name evidence="2" type="ORF">GJ743_13125</name>
</gene>
<organism evidence="2 3">
    <name type="scientific">Agromyces bracchium</name>
    <dbReference type="NCBI Taxonomy" id="88376"/>
    <lineage>
        <taxon>Bacteria</taxon>
        <taxon>Bacillati</taxon>
        <taxon>Actinomycetota</taxon>
        <taxon>Actinomycetes</taxon>
        <taxon>Micrococcales</taxon>
        <taxon>Microbacteriaceae</taxon>
        <taxon>Agromyces</taxon>
    </lineage>
</organism>